<dbReference type="GeneID" id="97165945"/>
<dbReference type="PANTHER" id="PTHR11237">
    <property type="entry name" value="COENZYME Q10 BIOSYNTHESIS PROTEIN 7"/>
    <property type="match status" value="1"/>
</dbReference>
<feature type="binding site" evidence="9">
    <location>
        <position position="178"/>
    </location>
    <ligand>
        <name>Fe cation</name>
        <dbReference type="ChEBI" id="CHEBI:24875"/>
        <label>1</label>
    </ligand>
</feature>
<feature type="binding site" evidence="9">
    <location>
        <position position="94"/>
    </location>
    <ligand>
        <name>Fe cation</name>
        <dbReference type="ChEBI" id="CHEBI:24875"/>
        <label>1</label>
    </ligand>
</feature>
<comment type="function">
    <text evidence="9">Catalyzes the hydroxylation of 2-nonaprenyl-3-methyl-6-methoxy-1,4-benzoquinol during ubiquinone biosynthesis.</text>
</comment>
<keyword evidence="3 9" id="KW-0831">Ubiquinone biosynthesis</keyword>
<dbReference type="InterPro" id="IPR047809">
    <property type="entry name" value="COQ7_proteobact"/>
</dbReference>
<name>A0A059UQ12_PSEPU</name>
<comment type="similarity">
    <text evidence="9">Belongs to the COQ7 family.</text>
</comment>
<protein>
    <recommendedName>
        <fullName evidence="9">3-demethoxyubiquinol 3-hydroxylase</fullName>
        <shortName evidence="9">DMQ hydroxylase</shortName>
        <ecNumber evidence="9">1.14.99.60</ecNumber>
    </recommendedName>
    <alternativeName>
        <fullName evidence="9">2-nonaprenyl-3-methyl-6-methoxy-1,4-benzoquinol hydroxylase</fullName>
    </alternativeName>
</protein>
<feature type="binding site" evidence="9">
    <location>
        <position position="181"/>
    </location>
    <ligand>
        <name>Fe cation</name>
        <dbReference type="ChEBI" id="CHEBI:24875"/>
        <label>2</label>
    </ligand>
</feature>
<reference evidence="10 11" key="1">
    <citation type="submission" date="2018-10" db="EMBL/GenBank/DDBJ databases">
        <title>An outbreak of IMP-63 producing strain in France.</title>
        <authorList>
            <person name="Bour M."/>
            <person name="Liapis E."/>
            <person name="Plesiat P."/>
        </authorList>
    </citation>
    <scope>NUCLEOTIDE SEQUENCE [LARGE SCALE GENOMIC DNA]</scope>
    <source>
        <strain evidence="10 11">12917</strain>
    </source>
</reference>
<evidence type="ECO:0000256" key="7">
    <source>
        <dbReference type="ARBA" id="ARBA00023033"/>
    </source>
</evidence>
<evidence type="ECO:0000256" key="9">
    <source>
        <dbReference type="HAMAP-Rule" id="MF_01658"/>
    </source>
</evidence>
<keyword evidence="5 9" id="KW-0560">Oxidoreductase</keyword>
<dbReference type="SUPFAM" id="SSF47240">
    <property type="entry name" value="Ferritin-like"/>
    <property type="match status" value="1"/>
</dbReference>
<dbReference type="EC" id="1.14.99.60" evidence="9"/>
<keyword evidence="4 9" id="KW-0479">Metal-binding</keyword>
<keyword evidence="7 9" id="KW-0503">Monooxygenase</keyword>
<gene>
    <name evidence="9 10" type="primary">coq7</name>
    <name evidence="10" type="ORF">EFK07_13720</name>
</gene>
<evidence type="ECO:0000313" key="10">
    <source>
        <dbReference type="EMBL" id="RNF88108.1"/>
    </source>
</evidence>
<proteinExistence type="inferred from homology"/>
<sequence length="215" mass="23962">MATERHYSPLDRLLLQADTAMRTLLPFSGQPARPSPAIVQPDVDLDEQQARHVAGLMRINHTGEVCAQALYQGQALTAKLPEVRKAMEHAAEEEVDHLAWCEQRIRQLNSHPSVLNPLFYGMSFGIGALAGLVSDKVSLGFVAATEHQVCKHLDEHLEQIPQEDEKSRAILEQMRVDEEQHAESALEAGGYRFPAPVRFGMSLLAKVMTKSTYRI</sequence>
<dbReference type="GO" id="GO:0006744">
    <property type="term" value="P:ubiquinone biosynthetic process"/>
    <property type="evidence" value="ECO:0007669"/>
    <property type="project" value="UniProtKB-UniRule"/>
</dbReference>
<evidence type="ECO:0000256" key="6">
    <source>
        <dbReference type="ARBA" id="ARBA00023004"/>
    </source>
</evidence>
<evidence type="ECO:0000313" key="11">
    <source>
        <dbReference type="Proteomes" id="UP000278162"/>
    </source>
</evidence>
<comment type="subcellular location">
    <subcellularLocation>
        <location evidence="9">Cell membrane</location>
        <topology evidence="9">Peripheral membrane protein</topology>
    </subcellularLocation>
</comment>
<keyword evidence="2 9" id="KW-1003">Cell membrane</keyword>
<dbReference type="UniPathway" id="UPA00232"/>
<evidence type="ECO:0000256" key="8">
    <source>
        <dbReference type="ARBA" id="ARBA00023136"/>
    </source>
</evidence>
<comment type="cofactor">
    <cofactor evidence="9">
        <name>Fe cation</name>
        <dbReference type="ChEBI" id="CHEBI:24875"/>
    </cofactor>
    <text evidence="9">Binds 2 iron ions per subunit.</text>
</comment>
<evidence type="ECO:0000256" key="3">
    <source>
        <dbReference type="ARBA" id="ARBA00022688"/>
    </source>
</evidence>
<evidence type="ECO:0000256" key="5">
    <source>
        <dbReference type="ARBA" id="ARBA00023002"/>
    </source>
</evidence>
<dbReference type="GO" id="GO:0005886">
    <property type="term" value="C:plasma membrane"/>
    <property type="evidence" value="ECO:0007669"/>
    <property type="project" value="UniProtKB-SubCell"/>
</dbReference>
<feature type="binding site" evidence="9">
    <location>
        <position position="97"/>
    </location>
    <ligand>
        <name>Fe cation</name>
        <dbReference type="ChEBI" id="CHEBI:24875"/>
        <label>1</label>
    </ligand>
</feature>
<dbReference type="KEGG" id="ppud:DW66_0435"/>
<comment type="pathway">
    <text evidence="1 9">Cofactor biosynthesis; ubiquinone biosynthesis.</text>
</comment>
<keyword evidence="8 9" id="KW-0472">Membrane</keyword>
<keyword evidence="6 9" id="KW-0408">Iron</keyword>
<feature type="binding site" evidence="9">
    <location>
        <position position="178"/>
    </location>
    <ligand>
        <name>Fe cation</name>
        <dbReference type="ChEBI" id="CHEBI:24875"/>
        <label>2</label>
    </ligand>
</feature>
<dbReference type="HAMAP" id="MF_01658">
    <property type="entry name" value="COQ7"/>
    <property type="match status" value="1"/>
</dbReference>
<feature type="binding site" evidence="9">
    <location>
        <position position="146"/>
    </location>
    <ligand>
        <name>Fe cation</name>
        <dbReference type="ChEBI" id="CHEBI:24875"/>
        <label>2</label>
    </ligand>
</feature>
<comment type="caution">
    <text evidence="10">The sequence shown here is derived from an EMBL/GenBank/DDBJ whole genome shotgun (WGS) entry which is preliminary data.</text>
</comment>
<comment type="catalytic activity">
    <reaction evidence="9">
        <text>a 5-methoxy-2-methyl-3-(all-trans-polyprenyl)benzene-1,4-diol + AH2 + O2 = a 3-demethylubiquinol + A + H2O</text>
        <dbReference type="Rhea" id="RHEA:50908"/>
        <dbReference type="Rhea" id="RHEA-COMP:10859"/>
        <dbReference type="Rhea" id="RHEA-COMP:10914"/>
        <dbReference type="ChEBI" id="CHEBI:13193"/>
        <dbReference type="ChEBI" id="CHEBI:15377"/>
        <dbReference type="ChEBI" id="CHEBI:15379"/>
        <dbReference type="ChEBI" id="CHEBI:17499"/>
        <dbReference type="ChEBI" id="CHEBI:84167"/>
        <dbReference type="ChEBI" id="CHEBI:84422"/>
        <dbReference type="EC" id="1.14.99.60"/>
    </reaction>
</comment>
<dbReference type="GO" id="GO:0046872">
    <property type="term" value="F:metal ion binding"/>
    <property type="evidence" value="ECO:0007669"/>
    <property type="project" value="UniProtKB-KW"/>
</dbReference>
<evidence type="ECO:0000256" key="2">
    <source>
        <dbReference type="ARBA" id="ARBA00022475"/>
    </source>
</evidence>
<dbReference type="Proteomes" id="UP000278162">
    <property type="component" value="Unassembled WGS sequence"/>
</dbReference>
<evidence type="ECO:0000256" key="4">
    <source>
        <dbReference type="ARBA" id="ARBA00022723"/>
    </source>
</evidence>
<dbReference type="InterPro" id="IPR011566">
    <property type="entry name" value="Ubq_synth_Coq7"/>
</dbReference>
<dbReference type="InterPro" id="IPR009078">
    <property type="entry name" value="Ferritin-like_SF"/>
</dbReference>
<dbReference type="PANTHER" id="PTHR11237:SF4">
    <property type="entry name" value="5-DEMETHOXYUBIQUINONE HYDROXYLASE, MITOCHONDRIAL"/>
    <property type="match status" value="1"/>
</dbReference>
<dbReference type="CDD" id="cd01042">
    <property type="entry name" value="DMQH"/>
    <property type="match status" value="1"/>
</dbReference>
<accession>A0A059UQ12</accession>
<feature type="binding site" evidence="9">
    <location>
        <position position="94"/>
    </location>
    <ligand>
        <name>Fe cation</name>
        <dbReference type="ChEBI" id="CHEBI:24875"/>
        <label>2</label>
    </ligand>
</feature>
<feature type="binding site" evidence="9">
    <location>
        <position position="64"/>
    </location>
    <ligand>
        <name>Fe cation</name>
        <dbReference type="ChEBI" id="CHEBI:24875"/>
        <label>1</label>
    </ligand>
</feature>
<dbReference type="OrthoDB" id="5192789at2"/>
<organism evidence="10 11">
    <name type="scientific">Pseudomonas putida</name>
    <name type="common">Arthrobacter siderocapsulatus</name>
    <dbReference type="NCBI Taxonomy" id="303"/>
    <lineage>
        <taxon>Bacteria</taxon>
        <taxon>Pseudomonadati</taxon>
        <taxon>Pseudomonadota</taxon>
        <taxon>Gammaproteobacteria</taxon>
        <taxon>Pseudomonadales</taxon>
        <taxon>Pseudomonadaceae</taxon>
        <taxon>Pseudomonas</taxon>
    </lineage>
</organism>
<dbReference type="Pfam" id="PF03232">
    <property type="entry name" value="COQ7"/>
    <property type="match status" value="1"/>
</dbReference>
<dbReference type="FunFam" id="1.20.1260.10:FF:000013">
    <property type="entry name" value="2-nonaprenyl-3-methyl-6-methoxy-1,4-benzoquinol hydroxylase"/>
    <property type="match status" value="1"/>
</dbReference>
<dbReference type="InterPro" id="IPR012347">
    <property type="entry name" value="Ferritin-like"/>
</dbReference>
<dbReference type="GO" id="GO:0008682">
    <property type="term" value="F:3-demethoxyubiquinol 3-hydroxylase activity"/>
    <property type="evidence" value="ECO:0007669"/>
    <property type="project" value="UniProtKB-EC"/>
</dbReference>
<dbReference type="EMBL" id="RJAI01000031">
    <property type="protein sequence ID" value="RNF88108.1"/>
    <property type="molecule type" value="Genomic_DNA"/>
</dbReference>
<dbReference type="NCBIfam" id="NF033656">
    <property type="entry name" value="DMQ_monoox_COQ7"/>
    <property type="match status" value="1"/>
</dbReference>
<evidence type="ECO:0000256" key="1">
    <source>
        <dbReference type="ARBA" id="ARBA00004749"/>
    </source>
</evidence>
<dbReference type="AlphaFoldDB" id="A0A059UQ12"/>
<dbReference type="Gene3D" id="1.20.1260.10">
    <property type="match status" value="1"/>
</dbReference>
<dbReference type="RefSeq" id="WP_003258825.1">
    <property type="nucleotide sequence ID" value="NZ_CP007620.1"/>
</dbReference>